<evidence type="ECO:0000313" key="2">
    <source>
        <dbReference type="EMBL" id="NUY01705.1"/>
    </source>
</evidence>
<comment type="caution">
    <text evidence="2">The sequence shown here is derived from an EMBL/GenBank/DDBJ whole genome shotgun (WGS) entry which is preliminary data.</text>
</comment>
<organism evidence="2 3">
    <name type="scientific">Paraburkholderia youngii</name>
    <dbReference type="NCBI Taxonomy" id="2782701"/>
    <lineage>
        <taxon>Bacteria</taxon>
        <taxon>Pseudomonadati</taxon>
        <taxon>Pseudomonadota</taxon>
        <taxon>Betaproteobacteria</taxon>
        <taxon>Burkholderiales</taxon>
        <taxon>Burkholderiaceae</taxon>
        <taxon>Paraburkholderia</taxon>
    </lineage>
</organism>
<name>A0A7Y6JZP0_9BURK</name>
<gene>
    <name evidence="2" type="ORF">G5S42_18825</name>
</gene>
<accession>A0A7Y6JZP0</accession>
<sequence>MTMEEFCRLYHLNRATVWKLRQKGKGPKVLQVGRRVLIPYEAVRAWEQRMMSGGVGDADAA</sequence>
<dbReference type="Pfam" id="PF12728">
    <property type="entry name" value="HTH_17"/>
    <property type="match status" value="1"/>
</dbReference>
<reference evidence="2 3" key="1">
    <citation type="submission" date="2020-02" db="EMBL/GenBank/DDBJ databases">
        <title>Paraburkholderia simonii sp. nov. and Paraburkholderia youngii sp. nov. Brazilian and Mexican Mimosa-associated rhizobia.</title>
        <authorList>
            <person name="Mavima L."/>
            <person name="Beukes C.W."/>
            <person name="Chan W.Y."/>
            <person name="Palmer M."/>
            <person name="De Meyer S.E."/>
            <person name="James E.K."/>
            <person name="Venter S.N."/>
            <person name="Steenkamp E.T."/>
        </authorList>
    </citation>
    <scope>NUCLEOTIDE SEQUENCE [LARGE SCALE GENOMIC DNA]</scope>
    <source>
        <strain evidence="2 3">JPY169</strain>
    </source>
</reference>
<feature type="domain" description="Helix-turn-helix" evidence="1">
    <location>
        <begin position="1"/>
        <end position="49"/>
    </location>
</feature>
<dbReference type="AlphaFoldDB" id="A0A7Y6JZP0"/>
<protein>
    <submittedName>
        <fullName evidence="2">Helix-turn-helix domain-containing protein</fullName>
    </submittedName>
</protein>
<evidence type="ECO:0000259" key="1">
    <source>
        <dbReference type="Pfam" id="PF12728"/>
    </source>
</evidence>
<dbReference type="EMBL" id="JAALDK010000001">
    <property type="protein sequence ID" value="NUY01705.1"/>
    <property type="molecule type" value="Genomic_DNA"/>
</dbReference>
<evidence type="ECO:0000313" key="3">
    <source>
        <dbReference type="Proteomes" id="UP000594380"/>
    </source>
</evidence>
<dbReference type="Proteomes" id="UP000594380">
    <property type="component" value="Unassembled WGS sequence"/>
</dbReference>
<dbReference type="InterPro" id="IPR041657">
    <property type="entry name" value="HTH_17"/>
</dbReference>
<proteinExistence type="predicted"/>